<dbReference type="SFLD" id="SFLDG01129">
    <property type="entry name" value="C1.5:_HAD__Beta-PGM__Phosphata"/>
    <property type="match status" value="1"/>
</dbReference>
<dbReference type="Proteomes" id="UP000001542">
    <property type="component" value="Unassembled WGS sequence"/>
</dbReference>
<name>A2EBQ6_TRIV3</name>
<dbReference type="Gene3D" id="1.10.150.240">
    <property type="entry name" value="Putative phosphatase, domain 2"/>
    <property type="match status" value="1"/>
</dbReference>
<dbReference type="SUPFAM" id="SSF56784">
    <property type="entry name" value="HAD-like"/>
    <property type="match status" value="1"/>
</dbReference>
<keyword evidence="2" id="KW-1185">Reference proteome</keyword>
<sequence>MRVLVTFDVDGTLLTSVPQSKQHTDAIKETAIKLYNLPQNVDIKKFCNSNFSGTTDSWIAKTIIQNAMQRQEVTQEELDIFEKKEDEIYHRDYEGMHVPIYGVEEAIKAITQIPYVTIALCTGNYENIGWTKVGHTGLDKYFEGRLGGFGNILERKDILKEAIRRAEEFRGYKFDRIIHIGDAQQDVDAASANGCIPIAVETGHLKKEQFAKPCFVIPNMKDGLEDLISIIKTGKPVHESCIHQ</sequence>
<reference evidence="1" key="1">
    <citation type="submission" date="2006-10" db="EMBL/GenBank/DDBJ databases">
        <authorList>
            <person name="Amadeo P."/>
            <person name="Zhao Q."/>
            <person name="Wortman J."/>
            <person name="Fraser-Liggett C."/>
            <person name="Carlton J."/>
        </authorList>
    </citation>
    <scope>NUCLEOTIDE SEQUENCE</scope>
    <source>
        <strain evidence="1">G3</strain>
    </source>
</reference>
<dbReference type="STRING" id="5722.A2EBQ6"/>
<accession>A2EBQ6</accession>
<organism evidence="1 2">
    <name type="scientific">Trichomonas vaginalis (strain ATCC PRA-98 / G3)</name>
    <dbReference type="NCBI Taxonomy" id="412133"/>
    <lineage>
        <taxon>Eukaryota</taxon>
        <taxon>Metamonada</taxon>
        <taxon>Parabasalia</taxon>
        <taxon>Trichomonadida</taxon>
        <taxon>Trichomonadidae</taxon>
        <taxon>Trichomonas</taxon>
    </lineage>
</organism>
<dbReference type="AlphaFoldDB" id="A2EBQ6"/>
<proteinExistence type="predicted"/>
<evidence type="ECO:0000313" key="1">
    <source>
        <dbReference type="EMBL" id="EAY09868.1"/>
    </source>
</evidence>
<dbReference type="Pfam" id="PF00702">
    <property type="entry name" value="Hydrolase"/>
    <property type="match status" value="1"/>
</dbReference>
<dbReference type="VEuPathDB" id="TrichDB:TVAGG3_0464460"/>
<dbReference type="SFLD" id="SFLDS00003">
    <property type="entry name" value="Haloacid_Dehalogenase"/>
    <property type="match status" value="1"/>
</dbReference>
<gene>
    <name evidence="1" type="ORF">TVAG_373750</name>
</gene>
<dbReference type="PANTHER" id="PTHR43885">
    <property type="entry name" value="HALOACID DEHALOGENASE-LIKE HYDROLASE"/>
    <property type="match status" value="1"/>
</dbReference>
<dbReference type="SMR" id="A2EBQ6"/>
<dbReference type="VEuPathDB" id="TrichDB:TVAG_373750"/>
<dbReference type="InterPro" id="IPR023198">
    <property type="entry name" value="PGP-like_dom2"/>
</dbReference>
<dbReference type="PROSITE" id="PS01228">
    <property type="entry name" value="COF_1"/>
    <property type="match status" value="1"/>
</dbReference>
<dbReference type="OrthoDB" id="40579at2759"/>
<reference evidence="1" key="2">
    <citation type="journal article" date="2007" name="Science">
        <title>Draft genome sequence of the sexually transmitted pathogen Trichomonas vaginalis.</title>
        <authorList>
            <person name="Carlton J.M."/>
            <person name="Hirt R.P."/>
            <person name="Silva J.C."/>
            <person name="Delcher A.L."/>
            <person name="Schatz M."/>
            <person name="Zhao Q."/>
            <person name="Wortman J.R."/>
            <person name="Bidwell S.L."/>
            <person name="Alsmark U.C.M."/>
            <person name="Besteiro S."/>
            <person name="Sicheritz-Ponten T."/>
            <person name="Noel C.J."/>
            <person name="Dacks J.B."/>
            <person name="Foster P.G."/>
            <person name="Simillion C."/>
            <person name="Van de Peer Y."/>
            <person name="Miranda-Saavedra D."/>
            <person name="Barton G.J."/>
            <person name="Westrop G.D."/>
            <person name="Mueller S."/>
            <person name="Dessi D."/>
            <person name="Fiori P.L."/>
            <person name="Ren Q."/>
            <person name="Paulsen I."/>
            <person name="Zhang H."/>
            <person name="Bastida-Corcuera F.D."/>
            <person name="Simoes-Barbosa A."/>
            <person name="Brown M.T."/>
            <person name="Hayes R.D."/>
            <person name="Mukherjee M."/>
            <person name="Okumura C.Y."/>
            <person name="Schneider R."/>
            <person name="Smith A.J."/>
            <person name="Vanacova S."/>
            <person name="Villalvazo M."/>
            <person name="Haas B.J."/>
            <person name="Pertea M."/>
            <person name="Feldblyum T.V."/>
            <person name="Utterback T.R."/>
            <person name="Shu C.L."/>
            <person name="Osoegawa K."/>
            <person name="de Jong P.J."/>
            <person name="Hrdy I."/>
            <person name="Horvathova L."/>
            <person name="Zubacova Z."/>
            <person name="Dolezal P."/>
            <person name="Malik S.B."/>
            <person name="Logsdon J.M. Jr."/>
            <person name="Henze K."/>
            <person name="Gupta A."/>
            <person name="Wang C.C."/>
            <person name="Dunne R.L."/>
            <person name="Upcroft J.A."/>
            <person name="Upcroft P."/>
            <person name="White O."/>
            <person name="Salzberg S.L."/>
            <person name="Tang P."/>
            <person name="Chiu C.-H."/>
            <person name="Lee Y.-S."/>
            <person name="Embley T.M."/>
            <person name="Coombs G.H."/>
            <person name="Mottram J.C."/>
            <person name="Tachezy J."/>
            <person name="Fraser-Liggett C.M."/>
            <person name="Johnson P.J."/>
        </authorList>
    </citation>
    <scope>NUCLEOTIDE SEQUENCE [LARGE SCALE GENOMIC DNA]</scope>
    <source>
        <strain evidence="1">G3</strain>
    </source>
</reference>
<dbReference type="KEGG" id="tva:4767799"/>
<dbReference type="EMBL" id="DS113348">
    <property type="protein sequence ID" value="EAY09868.1"/>
    <property type="molecule type" value="Genomic_DNA"/>
</dbReference>
<dbReference type="Gene3D" id="3.40.50.1000">
    <property type="entry name" value="HAD superfamily/HAD-like"/>
    <property type="match status" value="1"/>
</dbReference>
<dbReference type="GO" id="GO:0016787">
    <property type="term" value="F:hydrolase activity"/>
    <property type="evidence" value="ECO:0007669"/>
    <property type="project" value="UniProtKB-KW"/>
</dbReference>
<dbReference type="InParanoid" id="A2EBQ6"/>
<protein>
    <submittedName>
        <fullName evidence="1">Haloacid dehalogenase-like hydrolase family protein</fullName>
    </submittedName>
</protein>
<keyword evidence="1" id="KW-0378">Hydrolase</keyword>
<dbReference type="InterPro" id="IPR036412">
    <property type="entry name" value="HAD-like_sf"/>
</dbReference>
<dbReference type="PANTHER" id="PTHR43885:SF1">
    <property type="entry name" value="SUPERFAMILY HYDROLASE, PUTATIVE (AFU_ORTHOLOGUE AFUA_4G13290)-RELATED"/>
    <property type="match status" value="1"/>
</dbReference>
<evidence type="ECO:0000313" key="2">
    <source>
        <dbReference type="Proteomes" id="UP000001542"/>
    </source>
</evidence>
<dbReference type="eggNOG" id="ENOG502S0Q8">
    <property type="taxonomic scope" value="Eukaryota"/>
</dbReference>
<dbReference type="RefSeq" id="XP_001322091.1">
    <property type="nucleotide sequence ID" value="XM_001322056.1"/>
</dbReference>
<dbReference type="InterPro" id="IPR023214">
    <property type="entry name" value="HAD_sf"/>
</dbReference>